<dbReference type="RefSeq" id="WP_145750276.1">
    <property type="nucleotide sequence ID" value="NZ_VITN01000006.1"/>
</dbReference>
<dbReference type="EMBL" id="VITN01000006">
    <property type="protein sequence ID" value="TWB20776.1"/>
    <property type="molecule type" value="Genomic_DNA"/>
</dbReference>
<proteinExistence type="predicted"/>
<accession>A0A560FGP3</accession>
<dbReference type="SUPFAM" id="SSF52540">
    <property type="entry name" value="P-loop containing nucleoside triphosphate hydrolases"/>
    <property type="match status" value="1"/>
</dbReference>
<dbReference type="PANTHER" id="PTHR40072:SF1">
    <property type="entry name" value="MOLYBDOPTERIN-GUANINE DINUCLEOTIDE BIOSYNTHESIS ADAPTER PROTEIN"/>
    <property type="match status" value="1"/>
</dbReference>
<reference evidence="2 3" key="1">
    <citation type="submission" date="2019-06" db="EMBL/GenBank/DDBJ databases">
        <title>Genomic Encyclopedia of Type Strains, Phase IV (KMG-V): Genome sequencing to study the core and pangenomes of soil and plant-associated prokaryotes.</title>
        <authorList>
            <person name="Whitman W."/>
        </authorList>
    </citation>
    <scope>NUCLEOTIDE SEQUENCE [LARGE SCALE GENOMIC DNA]</scope>
    <source>
        <strain evidence="2 3">BR 11880</strain>
    </source>
</reference>
<dbReference type="CDD" id="cd03116">
    <property type="entry name" value="MobB"/>
    <property type="match status" value="1"/>
</dbReference>
<dbReference type="Proteomes" id="UP000319859">
    <property type="component" value="Unassembled WGS sequence"/>
</dbReference>
<dbReference type="GO" id="GO:0005525">
    <property type="term" value="F:GTP binding"/>
    <property type="evidence" value="ECO:0007669"/>
    <property type="project" value="InterPro"/>
</dbReference>
<dbReference type="InterPro" id="IPR027417">
    <property type="entry name" value="P-loop_NTPase"/>
</dbReference>
<dbReference type="Gene3D" id="3.40.50.300">
    <property type="entry name" value="P-loop containing nucleotide triphosphate hydrolases"/>
    <property type="match status" value="1"/>
</dbReference>
<gene>
    <name evidence="2" type="ORF">FBZ89_106179</name>
</gene>
<evidence type="ECO:0000259" key="1">
    <source>
        <dbReference type="Pfam" id="PF03205"/>
    </source>
</evidence>
<evidence type="ECO:0000313" key="3">
    <source>
        <dbReference type="Proteomes" id="UP000319859"/>
    </source>
</evidence>
<dbReference type="InterPro" id="IPR052539">
    <property type="entry name" value="MGD_biosynthesis_adapter"/>
</dbReference>
<dbReference type="GO" id="GO:0006777">
    <property type="term" value="P:Mo-molybdopterin cofactor biosynthetic process"/>
    <property type="evidence" value="ECO:0007669"/>
    <property type="project" value="InterPro"/>
</dbReference>
<evidence type="ECO:0000313" key="2">
    <source>
        <dbReference type="EMBL" id="TWB20776.1"/>
    </source>
</evidence>
<sequence length="177" mass="19026">MKLFGLAGWSGSGKTTLMVQLIPELAGRGYGVSTLKHAHHDFDVDQPGKDSHRHRTAGATEVLVASSRRWALMHELRGTAEPTLADLVAKLSPVDLVLVEGFKRDPIPKLEIWRAENGKAPLFPDDPTIVALAADDPLPVEVPAGLRRFPLDAVADIATFILAHVGLPPIGLPSRAD</sequence>
<dbReference type="AlphaFoldDB" id="A0A560FGP3"/>
<dbReference type="PANTHER" id="PTHR40072">
    <property type="entry name" value="MOLYBDOPTERIN-GUANINE DINUCLEOTIDE BIOSYNTHESIS ADAPTER PROTEIN-RELATED"/>
    <property type="match status" value="1"/>
</dbReference>
<organism evidence="2 3">
    <name type="scientific">Nitrospirillum amazonense</name>
    <dbReference type="NCBI Taxonomy" id="28077"/>
    <lineage>
        <taxon>Bacteria</taxon>
        <taxon>Pseudomonadati</taxon>
        <taxon>Pseudomonadota</taxon>
        <taxon>Alphaproteobacteria</taxon>
        <taxon>Rhodospirillales</taxon>
        <taxon>Azospirillaceae</taxon>
        <taxon>Nitrospirillum</taxon>
    </lineage>
</organism>
<dbReference type="Pfam" id="PF03205">
    <property type="entry name" value="MobB"/>
    <property type="match status" value="1"/>
</dbReference>
<protein>
    <submittedName>
        <fullName evidence="2">Molybdopterin guanine dinucleotide biosynthesis accessory protein MobB</fullName>
    </submittedName>
</protein>
<comment type="caution">
    <text evidence="2">The sequence shown here is derived from an EMBL/GenBank/DDBJ whole genome shotgun (WGS) entry which is preliminary data.</text>
</comment>
<name>A0A560FGP3_9PROT</name>
<feature type="domain" description="Molybdopterin-guanine dinucleotide biosynthesis protein B (MobB)" evidence="1">
    <location>
        <begin position="4"/>
        <end position="135"/>
    </location>
</feature>
<dbReference type="InterPro" id="IPR004435">
    <property type="entry name" value="MobB_dom"/>
</dbReference>
<dbReference type="OrthoDB" id="9804758at2"/>
<dbReference type="NCBIfam" id="TIGR00176">
    <property type="entry name" value="mobB"/>
    <property type="match status" value="1"/>
</dbReference>